<organism evidence="2 3">
    <name type="scientific">Knoellia koreensis</name>
    <dbReference type="NCBI Taxonomy" id="2730921"/>
    <lineage>
        <taxon>Bacteria</taxon>
        <taxon>Bacillati</taxon>
        <taxon>Actinomycetota</taxon>
        <taxon>Actinomycetes</taxon>
        <taxon>Micrococcales</taxon>
        <taxon>Intrasporangiaceae</taxon>
        <taxon>Knoellia</taxon>
    </lineage>
</organism>
<evidence type="ECO:0000313" key="2">
    <source>
        <dbReference type="EMBL" id="NNM45086.1"/>
    </source>
</evidence>
<dbReference type="EMBL" id="JABEPQ010000001">
    <property type="protein sequence ID" value="NNM45086.1"/>
    <property type="molecule type" value="Genomic_DNA"/>
</dbReference>
<keyword evidence="1" id="KW-1133">Transmembrane helix</keyword>
<dbReference type="Pfam" id="PF09656">
    <property type="entry name" value="PGPGW"/>
    <property type="match status" value="1"/>
</dbReference>
<dbReference type="InterPro" id="IPR013434">
    <property type="entry name" value="CHP02611"/>
</dbReference>
<keyword evidence="3" id="KW-1185">Reference proteome</keyword>
<feature type="transmembrane region" description="Helical" evidence="1">
    <location>
        <begin position="7"/>
        <end position="24"/>
    </location>
</feature>
<keyword evidence="1" id="KW-0812">Transmembrane</keyword>
<name>A0A849H5N0_9MICO</name>
<dbReference type="AlphaFoldDB" id="A0A849H5N0"/>
<evidence type="ECO:0000313" key="3">
    <source>
        <dbReference type="Proteomes" id="UP000588586"/>
    </source>
</evidence>
<dbReference type="Proteomes" id="UP000588586">
    <property type="component" value="Unassembled WGS sequence"/>
</dbReference>
<proteinExistence type="predicted"/>
<accession>A0A849H5N0</accession>
<feature type="transmembrane region" description="Helical" evidence="1">
    <location>
        <begin position="71"/>
        <end position="93"/>
    </location>
</feature>
<evidence type="ECO:0000256" key="1">
    <source>
        <dbReference type="SAM" id="Phobius"/>
    </source>
</evidence>
<reference evidence="2 3" key="1">
    <citation type="submission" date="2020-04" db="EMBL/GenBank/DDBJ databases">
        <title>Knoellia sp. isolate from air conditioner.</title>
        <authorList>
            <person name="Chea S."/>
            <person name="Kim D.-U."/>
        </authorList>
    </citation>
    <scope>NUCLEOTIDE SEQUENCE [LARGE SCALE GENOMIC DNA]</scope>
    <source>
        <strain evidence="2 3">DB2414S</strain>
    </source>
</reference>
<sequence>MYPVYRVAVIVLGFVVTIGGLALVPLPGPGWLIVFAGIAILASEFEPAERLLHWGKARLKDWTDWLEPKPLWVKGLVGLATLALVLAVFWALFAVSGVPTWFPDFAEDRLVQLPGLAR</sequence>
<protein>
    <submittedName>
        <fullName evidence="2">TIGR02611 family protein</fullName>
    </submittedName>
</protein>
<keyword evidence="1" id="KW-0472">Membrane</keyword>
<gene>
    <name evidence="2" type="ORF">HJG52_03585</name>
</gene>
<dbReference type="InterPro" id="IPR019099">
    <property type="entry name" value="Uncharacterised_PGPGW_TM"/>
</dbReference>
<dbReference type="NCBIfam" id="TIGR02611">
    <property type="entry name" value="TIGR02611 family protein"/>
    <property type="match status" value="1"/>
</dbReference>
<comment type="caution">
    <text evidence="2">The sequence shown here is derived from an EMBL/GenBank/DDBJ whole genome shotgun (WGS) entry which is preliminary data.</text>
</comment>
<feature type="transmembrane region" description="Helical" evidence="1">
    <location>
        <begin position="30"/>
        <end position="51"/>
    </location>
</feature>